<reference evidence="2" key="1">
    <citation type="submission" date="2016-10" db="EMBL/GenBank/DDBJ databases">
        <authorList>
            <person name="Varghese N."/>
            <person name="Submissions S."/>
        </authorList>
    </citation>
    <scope>NUCLEOTIDE SEQUENCE [LARGE SCALE GENOMIC DNA]</scope>
    <source>
        <strain evidence="2">CGMCC 4.6609</strain>
    </source>
</reference>
<dbReference type="OrthoDB" id="3697537at2"/>
<evidence type="ECO:0008006" key="3">
    <source>
        <dbReference type="Google" id="ProtNLM"/>
    </source>
</evidence>
<proteinExistence type="predicted"/>
<dbReference type="AlphaFoldDB" id="A0A1H0TTL2"/>
<evidence type="ECO:0000313" key="1">
    <source>
        <dbReference type="EMBL" id="SDP57090.1"/>
    </source>
</evidence>
<name>A0A1H0TTL2_9PSEU</name>
<sequence length="40" mass="4525">MEEIKPGGYEQPLMVEIGDFADLTNGIGSQNPWDTAWLWD</sequence>
<evidence type="ECO:0000313" key="2">
    <source>
        <dbReference type="Proteomes" id="UP000199691"/>
    </source>
</evidence>
<dbReference type="NCBIfam" id="NF033521">
    <property type="entry name" value="lasso_leader_L3"/>
    <property type="match status" value="1"/>
</dbReference>
<accession>A0A1H0TTL2</accession>
<dbReference type="STRING" id="641025.SAMN05421507_110206"/>
<gene>
    <name evidence="1" type="ORF">SAMN05421507_110206</name>
</gene>
<dbReference type="EMBL" id="FNIX01000010">
    <property type="protein sequence ID" value="SDP57090.1"/>
    <property type="molecule type" value="Genomic_DNA"/>
</dbReference>
<organism evidence="1 2">
    <name type="scientific">Lentzea jiangxiensis</name>
    <dbReference type="NCBI Taxonomy" id="641025"/>
    <lineage>
        <taxon>Bacteria</taxon>
        <taxon>Bacillati</taxon>
        <taxon>Actinomycetota</taxon>
        <taxon>Actinomycetes</taxon>
        <taxon>Pseudonocardiales</taxon>
        <taxon>Pseudonocardiaceae</taxon>
        <taxon>Lentzea</taxon>
    </lineage>
</organism>
<dbReference type="Proteomes" id="UP000199691">
    <property type="component" value="Unassembled WGS sequence"/>
</dbReference>
<keyword evidence="2" id="KW-1185">Reference proteome</keyword>
<protein>
    <recommendedName>
        <fullName evidence="3">Lasso RiPP family leader peptide-containing protein</fullName>
    </recommendedName>
</protein>
<dbReference type="RefSeq" id="WP_143022795.1">
    <property type="nucleotide sequence ID" value="NZ_FNIX01000010.1"/>
</dbReference>